<protein>
    <recommendedName>
        <fullName evidence="3">DUF5602 domain-containing protein</fullName>
    </recommendedName>
</protein>
<evidence type="ECO:0008006" key="3">
    <source>
        <dbReference type="Google" id="ProtNLM"/>
    </source>
</evidence>
<accession>A0ABQ5W004</accession>
<gene>
    <name evidence="1" type="ORF">GCM10010862_03440</name>
</gene>
<name>A0ABQ5W004_9HYPH</name>
<comment type="caution">
    <text evidence="1">The sequence shown here is derived from an EMBL/GenBank/DDBJ whole genome shotgun (WGS) entry which is preliminary data.</text>
</comment>
<dbReference type="CDD" id="cd11669">
    <property type="entry name" value="TTHB210-like"/>
    <property type="match status" value="1"/>
</dbReference>
<evidence type="ECO:0000313" key="2">
    <source>
        <dbReference type="Proteomes" id="UP001156691"/>
    </source>
</evidence>
<reference evidence="2" key="1">
    <citation type="journal article" date="2019" name="Int. J. Syst. Evol. Microbiol.">
        <title>The Global Catalogue of Microorganisms (GCM) 10K type strain sequencing project: providing services to taxonomists for standard genome sequencing and annotation.</title>
        <authorList>
            <consortium name="The Broad Institute Genomics Platform"/>
            <consortium name="The Broad Institute Genome Sequencing Center for Infectious Disease"/>
            <person name="Wu L."/>
            <person name="Ma J."/>
        </authorList>
    </citation>
    <scope>NUCLEOTIDE SEQUENCE [LARGE SCALE GENOMIC DNA]</scope>
    <source>
        <strain evidence="2">NBRC 112416</strain>
    </source>
</reference>
<dbReference type="InterPro" id="IPR033786">
    <property type="entry name" value="TTHB210-like"/>
</dbReference>
<dbReference type="Proteomes" id="UP001156691">
    <property type="component" value="Unassembled WGS sequence"/>
</dbReference>
<proteinExistence type="predicted"/>
<dbReference type="EMBL" id="BSNS01000002">
    <property type="protein sequence ID" value="GLQ53086.1"/>
    <property type="molecule type" value="Genomic_DNA"/>
</dbReference>
<organism evidence="1 2">
    <name type="scientific">Devosia nitrariae</name>
    <dbReference type="NCBI Taxonomy" id="2071872"/>
    <lineage>
        <taxon>Bacteria</taxon>
        <taxon>Pseudomonadati</taxon>
        <taxon>Pseudomonadota</taxon>
        <taxon>Alphaproteobacteria</taxon>
        <taxon>Hyphomicrobiales</taxon>
        <taxon>Devosiaceae</taxon>
        <taxon>Devosia</taxon>
    </lineage>
</organism>
<keyword evidence="2" id="KW-1185">Reference proteome</keyword>
<evidence type="ECO:0000313" key="1">
    <source>
        <dbReference type="EMBL" id="GLQ53086.1"/>
    </source>
</evidence>
<sequence length="178" mass="20031">MPLPEKAGISGLAFDHVYLNWNEHGHPPENLFGVPHFDVHFYMTDAAAREAISPAAPDFMEKGGRYPPAEFVPAGYAPPPTPDPVPQMGFHLTDTASDIFQGKPFTEVFIYGGWDGRITFLEPMITLAMLESRATVVREIKQPARYSSPGYYPTQYRIAYDDALAEHQVVLENFIWRD</sequence>